<dbReference type="KEGG" id="mpi:Mpet_0910"/>
<dbReference type="Proteomes" id="UP000006565">
    <property type="component" value="Chromosome"/>
</dbReference>
<evidence type="ECO:0000313" key="2">
    <source>
        <dbReference type="Proteomes" id="UP000006565"/>
    </source>
</evidence>
<dbReference type="GeneID" id="9743369"/>
<dbReference type="STRING" id="679926.Mpet_0910"/>
<sequence>MSGKIIQMIDKLIELKSGGNPTVATTTRTKLILKGINPQKYDSHSDDDPEVIAKIRSVATEMGIKL</sequence>
<proteinExistence type="predicted"/>
<evidence type="ECO:0000313" key="1">
    <source>
        <dbReference type="EMBL" id="ADN35678.1"/>
    </source>
</evidence>
<dbReference type="AlphaFoldDB" id="E1RJN1"/>
<gene>
    <name evidence="1" type="ordered locus">Mpet_0910</name>
</gene>
<dbReference type="RefSeq" id="WP_013328856.1">
    <property type="nucleotide sequence ID" value="NC_014507.1"/>
</dbReference>
<organism evidence="1 2">
    <name type="scientific">Methanolacinia petrolearia (strain DSM 11571 / OCM 486 / SEBR 4847)</name>
    <name type="common">Methanoplanus petrolearius</name>
    <dbReference type="NCBI Taxonomy" id="679926"/>
    <lineage>
        <taxon>Archaea</taxon>
        <taxon>Methanobacteriati</taxon>
        <taxon>Methanobacteriota</taxon>
        <taxon>Stenosarchaea group</taxon>
        <taxon>Methanomicrobia</taxon>
        <taxon>Methanomicrobiales</taxon>
        <taxon>Methanomicrobiaceae</taxon>
        <taxon>Methanolacinia</taxon>
    </lineage>
</organism>
<accession>E1RJN1</accession>
<dbReference type="HOGENOM" id="CLU_205200_0_0_2"/>
<name>E1RJN1_METP4</name>
<dbReference type="EMBL" id="CP002117">
    <property type="protein sequence ID" value="ADN35678.1"/>
    <property type="molecule type" value="Genomic_DNA"/>
</dbReference>
<dbReference type="OrthoDB" id="109465at2157"/>
<reference evidence="1 2" key="1">
    <citation type="journal article" date="2010" name="Stand. Genomic Sci.">
        <title>Complete genome sequence of Methanoplanus petrolearius type strain (SEBR 4847).</title>
        <authorList>
            <person name="Brambilla E."/>
            <person name="Djao O.D."/>
            <person name="Daligault H."/>
            <person name="Lapidus A."/>
            <person name="Lucas S."/>
            <person name="Hammon N."/>
            <person name="Nolan M."/>
            <person name="Tice H."/>
            <person name="Cheng J.F."/>
            <person name="Han C."/>
            <person name="Tapia R."/>
            <person name="Goodwin L."/>
            <person name="Pitluck S."/>
            <person name="Liolios K."/>
            <person name="Ivanova N."/>
            <person name="Mavromatis K."/>
            <person name="Mikhailova N."/>
            <person name="Pati A."/>
            <person name="Chen A."/>
            <person name="Palaniappan K."/>
            <person name="Land M."/>
            <person name="Hauser L."/>
            <person name="Chang Y.J."/>
            <person name="Jeffries C.D."/>
            <person name="Rohde M."/>
            <person name="Spring S."/>
            <person name="Sikorski J."/>
            <person name="Goker M."/>
            <person name="Woyke T."/>
            <person name="Bristow J."/>
            <person name="Eisen J.A."/>
            <person name="Markowitz V."/>
            <person name="Hugenholtz P."/>
            <person name="Kyrpides N.C."/>
            <person name="Klenk H.P."/>
        </authorList>
    </citation>
    <scope>NUCLEOTIDE SEQUENCE [LARGE SCALE GENOMIC DNA]</scope>
    <source>
        <strain evidence="2">DSM 11571 / OCM 486 / SEBR 4847</strain>
    </source>
</reference>
<keyword evidence="2" id="KW-1185">Reference proteome</keyword>
<protein>
    <submittedName>
        <fullName evidence="1">Uncharacterized protein</fullName>
    </submittedName>
</protein>